<dbReference type="Proteomes" id="UP000630142">
    <property type="component" value="Unassembled WGS sequence"/>
</dbReference>
<dbReference type="SUPFAM" id="SSF111331">
    <property type="entry name" value="NAD kinase/diacylglycerol kinase-like"/>
    <property type="match status" value="1"/>
</dbReference>
<feature type="domain" description="DAGKc" evidence="1">
    <location>
        <begin position="1"/>
        <end position="131"/>
    </location>
</feature>
<dbReference type="GO" id="GO:0016301">
    <property type="term" value="F:kinase activity"/>
    <property type="evidence" value="ECO:0007669"/>
    <property type="project" value="InterPro"/>
</dbReference>
<dbReference type="EMBL" id="BMZQ01000002">
    <property type="protein sequence ID" value="GHD19952.1"/>
    <property type="molecule type" value="Genomic_DNA"/>
</dbReference>
<dbReference type="PANTHER" id="PTHR30492">
    <property type="entry name" value="METHYLGLYOXAL SYNTHASE"/>
    <property type="match status" value="1"/>
</dbReference>
<dbReference type="GO" id="GO:0005829">
    <property type="term" value="C:cytosol"/>
    <property type="evidence" value="ECO:0007669"/>
    <property type="project" value="TreeGrafter"/>
</dbReference>
<protein>
    <submittedName>
        <fullName evidence="2">Multidrug transporter</fullName>
    </submittedName>
</protein>
<evidence type="ECO:0000313" key="3">
    <source>
        <dbReference type="Proteomes" id="UP000630142"/>
    </source>
</evidence>
<keyword evidence="3" id="KW-1185">Reference proteome</keyword>
<dbReference type="InterPro" id="IPR016064">
    <property type="entry name" value="NAD/diacylglycerol_kinase_sf"/>
</dbReference>
<dbReference type="Gene3D" id="2.60.200.40">
    <property type="match status" value="1"/>
</dbReference>
<organism evidence="2 3">
    <name type="scientific">Tianweitania populi</name>
    <dbReference type="NCBI Taxonomy" id="1607949"/>
    <lineage>
        <taxon>Bacteria</taxon>
        <taxon>Pseudomonadati</taxon>
        <taxon>Pseudomonadota</taxon>
        <taxon>Alphaproteobacteria</taxon>
        <taxon>Hyphomicrobiales</taxon>
        <taxon>Phyllobacteriaceae</taxon>
        <taxon>Tianweitania</taxon>
    </lineage>
</organism>
<accession>A0A8J3GLT8</accession>
<dbReference type="InterPro" id="IPR004363">
    <property type="entry name" value="Methylgl_synth"/>
</dbReference>
<dbReference type="GO" id="GO:0008929">
    <property type="term" value="F:methylglyoxal synthase activity"/>
    <property type="evidence" value="ECO:0007669"/>
    <property type="project" value="InterPro"/>
</dbReference>
<dbReference type="PANTHER" id="PTHR30492:SF0">
    <property type="entry name" value="METHYLGLYOXAL SYNTHASE"/>
    <property type="match status" value="1"/>
</dbReference>
<evidence type="ECO:0000259" key="1">
    <source>
        <dbReference type="PROSITE" id="PS50146"/>
    </source>
</evidence>
<evidence type="ECO:0000313" key="2">
    <source>
        <dbReference type="EMBL" id="GHD19952.1"/>
    </source>
</evidence>
<proteinExistence type="predicted"/>
<gene>
    <name evidence="2" type="ORF">GCM10016234_32230</name>
</gene>
<reference evidence="2" key="2">
    <citation type="submission" date="2020-09" db="EMBL/GenBank/DDBJ databases">
        <authorList>
            <person name="Sun Q."/>
            <person name="Kim S."/>
        </authorList>
    </citation>
    <scope>NUCLEOTIDE SEQUENCE</scope>
    <source>
        <strain evidence="2">KCTC 42249</strain>
    </source>
</reference>
<dbReference type="Pfam" id="PF19279">
    <property type="entry name" value="YegS_C"/>
    <property type="match status" value="1"/>
</dbReference>
<reference evidence="2" key="1">
    <citation type="journal article" date="2014" name="Int. J. Syst. Evol. Microbiol.">
        <title>Complete genome sequence of Corynebacterium casei LMG S-19264T (=DSM 44701T), isolated from a smear-ripened cheese.</title>
        <authorList>
            <consortium name="US DOE Joint Genome Institute (JGI-PGF)"/>
            <person name="Walter F."/>
            <person name="Albersmeier A."/>
            <person name="Kalinowski J."/>
            <person name="Ruckert C."/>
        </authorList>
    </citation>
    <scope>NUCLEOTIDE SEQUENCE</scope>
    <source>
        <strain evidence="2">KCTC 42249</strain>
    </source>
</reference>
<dbReference type="PROSITE" id="PS50146">
    <property type="entry name" value="DAGK"/>
    <property type="match status" value="1"/>
</dbReference>
<dbReference type="GO" id="GO:0019242">
    <property type="term" value="P:methylglyoxal biosynthetic process"/>
    <property type="evidence" value="ECO:0007669"/>
    <property type="project" value="InterPro"/>
</dbReference>
<name>A0A8J3GLT8_9HYPH</name>
<dbReference type="InterPro" id="IPR001206">
    <property type="entry name" value="Diacylglycerol_kinase_cat_dom"/>
</dbReference>
<dbReference type="SMART" id="SM00046">
    <property type="entry name" value="DAGKc"/>
    <property type="match status" value="1"/>
</dbReference>
<comment type="caution">
    <text evidence="2">The sequence shown here is derived from an EMBL/GenBank/DDBJ whole genome shotgun (WGS) entry which is preliminary data.</text>
</comment>
<dbReference type="Pfam" id="PF00781">
    <property type="entry name" value="DAGK_cat"/>
    <property type="match status" value="1"/>
</dbReference>
<dbReference type="InterPro" id="IPR017438">
    <property type="entry name" value="ATP-NAD_kinase_N"/>
</dbReference>
<dbReference type="Gene3D" id="3.40.50.10330">
    <property type="entry name" value="Probable inorganic polyphosphate/atp-NAD kinase, domain 1"/>
    <property type="match status" value="1"/>
</dbReference>
<sequence>MHFLAVLNRDGGTLRTTDLDAFAERSRATLEKAGHTLEVEIVSGKELVSALEKASKDGAADVVIAGGGDGTISAAATCLMNSDTALAVLPAGTMNLFARSLKIPLGLDAAMTAFATGQVKAVDIASANGKPFVHQFSLGLHAKLVDLRDKMEYASRVGKMRASLRAAFLTVFQPPRVNITIKTDQSEIIARTTGIGVTNNLFGEGHLPYADRLDEGVLGVYLTTAQTSREIVSFLFNLAVGRWKNNAKVEIHETKALTLTVRGRRRKPYRCVMDGESGDLARETVIKIHPGALKVLTPAE</sequence>
<dbReference type="RefSeq" id="WP_189505672.1">
    <property type="nucleotide sequence ID" value="NZ_BMZQ01000002.1"/>
</dbReference>
<dbReference type="AlphaFoldDB" id="A0A8J3GLT8"/>
<dbReference type="InterPro" id="IPR045540">
    <property type="entry name" value="YegS/DAGK_C"/>
</dbReference>